<dbReference type="InParanoid" id="G4ZIA4"/>
<feature type="non-terminal residue" evidence="2">
    <location>
        <position position="1"/>
    </location>
</feature>
<accession>G4ZIA4</accession>
<gene>
    <name evidence="2" type="ORF">PHYSODRAFT_501412</name>
</gene>
<dbReference type="EMBL" id="JH159154">
    <property type="protein sequence ID" value="EGZ18741.1"/>
    <property type="molecule type" value="Genomic_DNA"/>
</dbReference>
<organism evidence="2 3">
    <name type="scientific">Phytophthora sojae (strain P6497)</name>
    <name type="common">Soybean stem and root rot agent</name>
    <name type="synonym">Phytophthora megasperma f. sp. glycines</name>
    <dbReference type="NCBI Taxonomy" id="1094619"/>
    <lineage>
        <taxon>Eukaryota</taxon>
        <taxon>Sar</taxon>
        <taxon>Stramenopiles</taxon>
        <taxon>Oomycota</taxon>
        <taxon>Peronosporomycetes</taxon>
        <taxon>Peronosporales</taxon>
        <taxon>Peronosporaceae</taxon>
        <taxon>Phytophthora</taxon>
    </lineage>
</organism>
<dbReference type="GeneID" id="20657968"/>
<evidence type="ECO:0000313" key="3">
    <source>
        <dbReference type="Proteomes" id="UP000002640"/>
    </source>
</evidence>
<feature type="region of interest" description="Disordered" evidence="1">
    <location>
        <begin position="230"/>
        <end position="274"/>
    </location>
</feature>
<feature type="compositionally biased region" description="Polar residues" evidence="1">
    <location>
        <begin position="124"/>
        <end position="133"/>
    </location>
</feature>
<keyword evidence="3" id="KW-1185">Reference proteome</keyword>
<feature type="compositionally biased region" description="Low complexity" evidence="1">
    <location>
        <begin position="7"/>
        <end position="21"/>
    </location>
</feature>
<feature type="compositionally biased region" description="Low complexity" evidence="1">
    <location>
        <begin position="70"/>
        <end position="87"/>
    </location>
</feature>
<evidence type="ECO:0000313" key="2">
    <source>
        <dbReference type="EMBL" id="EGZ18741.1"/>
    </source>
</evidence>
<sequence length="329" mass="33386">RALFSGSQPPASPVSSIASSAVTAREEDDAVSVESDFFSDAASDFEGAGEGAAAVDWLPVLDETAPPTTAAHADQAAADQVAAGGQDADARTHDATDQAGDDRATTAGGGRAAASTLAAPMPGNDQTSEPQSSRLLGAAAVSGNSETAPAADDAPPLATLSVFAHNATSFRCIACAFAAPQIADLHAHRCRQHRGTTFTDVFHGGCACAASFAQRAAATRHSLRCGTASSALGAARPTQQPAPADTEAAGGGPTVTRRNPPPDSAITNTSPSRSWRAHRSRLCVLSRATGFLTTNASLTEATAPLRACLDLCLPLSDWNRSLQALTSVI</sequence>
<dbReference type="Proteomes" id="UP000002640">
    <property type="component" value="Unassembled WGS sequence"/>
</dbReference>
<dbReference type="RefSeq" id="XP_009527799.1">
    <property type="nucleotide sequence ID" value="XM_009529504.1"/>
</dbReference>
<proteinExistence type="predicted"/>
<feature type="region of interest" description="Disordered" evidence="1">
    <location>
        <begin position="1"/>
        <end position="31"/>
    </location>
</feature>
<feature type="compositionally biased region" description="Basic and acidic residues" evidence="1">
    <location>
        <begin position="88"/>
        <end position="104"/>
    </location>
</feature>
<evidence type="ECO:0000256" key="1">
    <source>
        <dbReference type="SAM" id="MobiDB-lite"/>
    </source>
</evidence>
<dbReference type="KEGG" id="psoj:PHYSODRAFT_501412"/>
<dbReference type="AlphaFoldDB" id="G4ZIA4"/>
<feature type="region of interest" description="Disordered" evidence="1">
    <location>
        <begin position="65"/>
        <end position="133"/>
    </location>
</feature>
<name>G4ZIA4_PHYSP</name>
<protein>
    <submittedName>
        <fullName evidence="2">Uncharacterized protein</fullName>
    </submittedName>
</protein>
<reference evidence="2 3" key="1">
    <citation type="journal article" date="2006" name="Science">
        <title>Phytophthora genome sequences uncover evolutionary origins and mechanisms of pathogenesis.</title>
        <authorList>
            <person name="Tyler B.M."/>
            <person name="Tripathy S."/>
            <person name="Zhang X."/>
            <person name="Dehal P."/>
            <person name="Jiang R.H."/>
            <person name="Aerts A."/>
            <person name="Arredondo F.D."/>
            <person name="Baxter L."/>
            <person name="Bensasson D."/>
            <person name="Beynon J.L."/>
            <person name="Chapman J."/>
            <person name="Damasceno C.M."/>
            <person name="Dorrance A.E."/>
            <person name="Dou D."/>
            <person name="Dickerman A.W."/>
            <person name="Dubchak I.L."/>
            <person name="Garbelotto M."/>
            <person name="Gijzen M."/>
            <person name="Gordon S.G."/>
            <person name="Govers F."/>
            <person name="Grunwald N.J."/>
            <person name="Huang W."/>
            <person name="Ivors K.L."/>
            <person name="Jones R.W."/>
            <person name="Kamoun S."/>
            <person name="Krampis K."/>
            <person name="Lamour K.H."/>
            <person name="Lee M.K."/>
            <person name="McDonald W.H."/>
            <person name="Medina M."/>
            <person name="Meijer H.J."/>
            <person name="Nordberg E.K."/>
            <person name="Maclean D.J."/>
            <person name="Ospina-Giraldo M.D."/>
            <person name="Morris P.F."/>
            <person name="Phuntumart V."/>
            <person name="Putnam N.H."/>
            <person name="Rash S."/>
            <person name="Rose J.K."/>
            <person name="Sakihama Y."/>
            <person name="Salamov A.A."/>
            <person name="Savidor A."/>
            <person name="Scheuring C.F."/>
            <person name="Smith B.M."/>
            <person name="Sobral B.W."/>
            <person name="Terry A."/>
            <person name="Torto-Alalibo T.A."/>
            <person name="Win J."/>
            <person name="Xu Z."/>
            <person name="Zhang H."/>
            <person name="Grigoriev I.V."/>
            <person name="Rokhsar D.S."/>
            <person name="Boore J.L."/>
        </authorList>
    </citation>
    <scope>NUCLEOTIDE SEQUENCE [LARGE SCALE GENOMIC DNA]</scope>
    <source>
        <strain evidence="2 3">P6497</strain>
    </source>
</reference>